<name>A0A1G2D1S1_9BACT</name>
<proteinExistence type="predicted"/>
<evidence type="ECO:0000256" key="1">
    <source>
        <dbReference type="SAM" id="MobiDB-lite"/>
    </source>
</evidence>
<evidence type="ECO:0000313" key="2">
    <source>
        <dbReference type="EMBL" id="OGZ07553.1"/>
    </source>
</evidence>
<dbReference type="STRING" id="1798661.A3D65_03880"/>
<accession>A0A1G2D1S1</accession>
<sequence length="115" mass="13003">MEKATFTLKEFGTGQITLPKPFRRLTQTKHYLASQRGLSLIITPIREENILGVGEVDEQINEPGYASILNAKKLGYPRGIPVKLVLQALRELREKEDGQDKKASRQTAAKKKRSR</sequence>
<comment type="caution">
    <text evidence="2">The sequence shown here is derived from an EMBL/GenBank/DDBJ whole genome shotgun (WGS) entry which is preliminary data.</text>
</comment>
<protein>
    <submittedName>
        <fullName evidence="2">Uncharacterized protein</fullName>
    </submittedName>
</protein>
<organism evidence="2 3">
    <name type="scientific">Candidatus Lloydbacteria bacterium RIFCSPHIGHO2_02_FULL_50_13</name>
    <dbReference type="NCBI Taxonomy" id="1798661"/>
    <lineage>
        <taxon>Bacteria</taxon>
        <taxon>Candidatus Lloydiibacteriota</taxon>
    </lineage>
</organism>
<dbReference type="EMBL" id="MHLL01000057">
    <property type="protein sequence ID" value="OGZ07553.1"/>
    <property type="molecule type" value="Genomic_DNA"/>
</dbReference>
<dbReference type="AlphaFoldDB" id="A0A1G2D1S1"/>
<dbReference type="Proteomes" id="UP000177996">
    <property type="component" value="Unassembled WGS sequence"/>
</dbReference>
<evidence type="ECO:0000313" key="3">
    <source>
        <dbReference type="Proteomes" id="UP000177996"/>
    </source>
</evidence>
<reference evidence="2 3" key="1">
    <citation type="journal article" date="2016" name="Nat. Commun.">
        <title>Thousands of microbial genomes shed light on interconnected biogeochemical processes in an aquifer system.</title>
        <authorList>
            <person name="Anantharaman K."/>
            <person name="Brown C.T."/>
            <person name="Hug L.A."/>
            <person name="Sharon I."/>
            <person name="Castelle C.J."/>
            <person name="Probst A.J."/>
            <person name="Thomas B.C."/>
            <person name="Singh A."/>
            <person name="Wilkins M.J."/>
            <person name="Karaoz U."/>
            <person name="Brodie E.L."/>
            <person name="Williams K.H."/>
            <person name="Hubbard S.S."/>
            <person name="Banfield J.F."/>
        </authorList>
    </citation>
    <scope>NUCLEOTIDE SEQUENCE [LARGE SCALE GENOMIC DNA]</scope>
</reference>
<feature type="region of interest" description="Disordered" evidence="1">
    <location>
        <begin position="95"/>
        <end position="115"/>
    </location>
</feature>
<gene>
    <name evidence="2" type="ORF">A3D65_03880</name>
</gene>